<dbReference type="AlphaFoldDB" id="A0A0L6UN44"/>
<proteinExistence type="predicted"/>
<organism evidence="2 3">
    <name type="scientific">Puccinia sorghi</name>
    <dbReference type="NCBI Taxonomy" id="27349"/>
    <lineage>
        <taxon>Eukaryota</taxon>
        <taxon>Fungi</taxon>
        <taxon>Dikarya</taxon>
        <taxon>Basidiomycota</taxon>
        <taxon>Pucciniomycotina</taxon>
        <taxon>Pucciniomycetes</taxon>
        <taxon>Pucciniales</taxon>
        <taxon>Pucciniaceae</taxon>
        <taxon>Puccinia</taxon>
    </lineage>
</organism>
<protein>
    <recommendedName>
        <fullName evidence="4">GAG-pre-integrase domain-containing protein</fullName>
    </recommendedName>
</protein>
<evidence type="ECO:0000313" key="2">
    <source>
        <dbReference type="EMBL" id="KNZ49936.1"/>
    </source>
</evidence>
<comment type="caution">
    <text evidence="2">The sequence shown here is derived from an EMBL/GenBank/DDBJ whole genome shotgun (WGS) entry which is preliminary data.</text>
</comment>
<feature type="compositionally biased region" description="Basic and acidic residues" evidence="1">
    <location>
        <begin position="124"/>
        <end position="135"/>
    </location>
</feature>
<sequence>MWKTSLHGVTSSVSYWTSPPMTPKTYGTGFSPTLLLKQWKTLQMHWIDSYSTKLQNPLIIHHALGHPSLAYLKRAYPDLKVADLPCEDCDRAKMHQQPFVRIFPTFSTPLDCEKEKKKKNLQNQHEKYEEKFRVERKSHRE</sequence>
<dbReference type="VEuPathDB" id="FungiDB:VP01_4689g1"/>
<name>A0A0L6UN44_9BASI</name>
<evidence type="ECO:0008006" key="4">
    <source>
        <dbReference type="Google" id="ProtNLM"/>
    </source>
</evidence>
<accession>A0A0L6UN44</accession>
<dbReference type="EMBL" id="LAVV01009822">
    <property type="protein sequence ID" value="KNZ49936.1"/>
    <property type="molecule type" value="Genomic_DNA"/>
</dbReference>
<keyword evidence="3" id="KW-1185">Reference proteome</keyword>
<evidence type="ECO:0000256" key="1">
    <source>
        <dbReference type="SAM" id="MobiDB-lite"/>
    </source>
</evidence>
<dbReference type="OrthoDB" id="7691805at2759"/>
<reference evidence="2 3" key="1">
    <citation type="submission" date="2015-08" db="EMBL/GenBank/DDBJ databases">
        <title>Next Generation Sequencing and Analysis of the Genome of Puccinia sorghi L Schw, the Causal Agent of Maize Common Rust.</title>
        <authorList>
            <person name="Rochi L."/>
            <person name="Burguener G."/>
            <person name="Darino M."/>
            <person name="Turjanski A."/>
            <person name="Kreff E."/>
            <person name="Dieguez M.J."/>
            <person name="Sacco F."/>
        </authorList>
    </citation>
    <scope>NUCLEOTIDE SEQUENCE [LARGE SCALE GENOMIC DNA]</scope>
    <source>
        <strain evidence="2 3">RO10H11247</strain>
    </source>
</reference>
<evidence type="ECO:0000313" key="3">
    <source>
        <dbReference type="Proteomes" id="UP000037035"/>
    </source>
</evidence>
<dbReference type="Proteomes" id="UP000037035">
    <property type="component" value="Unassembled WGS sequence"/>
</dbReference>
<gene>
    <name evidence="2" type="ORF">VP01_4689g1</name>
</gene>
<feature type="region of interest" description="Disordered" evidence="1">
    <location>
        <begin position="114"/>
        <end position="141"/>
    </location>
</feature>